<sequence length="113" mass="12240">MWRASKSNYSPSRRQPCILSEVLHLKMRSAVTQQTHLIDLDQLESVPIVGAHSSSAQHAESDSIMYEATCKCLAQKTSSSASWLELGRSTTTLAASGPDCIMSNALAGGRTWT</sequence>
<keyword evidence="2" id="KW-1185">Reference proteome</keyword>
<reference evidence="1 2" key="1">
    <citation type="submission" date="2024-02" db="EMBL/GenBank/DDBJ databases">
        <authorList>
            <person name="Chen Y."/>
            <person name="Shah S."/>
            <person name="Dougan E. K."/>
            <person name="Thang M."/>
            <person name="Chan C."/>
        </authorList>
    </citation>
    <scope>NUCLEOTIDE SEQUENCE [LARGE SCALE GENOMIC DNA]</scope>
</reference>
<proteinExistence type="predicted"/>
<dbReference type="Proteomes" id="UP001642464">
    <property type="component" value="Unassembled WGS sequence"/>
</dbReference>
<evidence type="ECO:0000313" key="1">
    <source>
        <dbReference type="EMBL" id="CAK9022504.1"/>
    </source>
</evidence>
<gene>
    <name evidence="1" type="ORF">SCF082_LOCUS15811</name>
</gene>
<accession>A0ABP0K7G7</accession>
<comment type="caution">
    <text evidence="1">The sequence shown here is derived from an EMBL/GenBank/DDBJ whole genome shotgun (WGS) entry which is preliminary data.</text>
</comment>
<evidence type="ECO:0000313" key="2">
    <source>
        <dbReference type="Proteomes" id="UP001642464"/>
    </source>
</evidence>
<name>A0ABP0K7G7_9DINO</name>
<organism evidence="1 2">
    <name type="scientific">Durusdinium trenchii</name>
    <dbReference type="NCBI Taxonomy" id="1381693"/>
    <lineage>
        <taxon>Eukaryota</taxon>
        <taxon>Sar</taxon>
        <taxon>Alveolata</taxon>
        <taxon>Dinophyceae</taxon>
        <taxon>Suessiales</taxon>
        <taxon>Symbiodiniaceae</taxon>
        <taxon>Durusdinium</taxon>
    </lineage>
</organism>
<dbReference type="EMBL" id="CAXAMM010010169">
    <property type="protein sequence ID" value="CAK9022504.1"/>
    <property type="molecule type" value="Genomic_DNA"/>
</dbReference>
<protein>
    <submittedName>
        <fullName evidence="1">Uncharacterized protein</fullName>
    </submittedName>
</protein>